<protein>
    <submittedName>
        <fullName evidence="5">Norsolorinic acid reductase</fullName>
    </submittedName>
</protein>
<dbReference type="EMBL" id="KV745046">
    <property type="protein sequence ID" value="OCK78660.1"/>
    <property type="molecule type" value="Genomic_DNA"/>
</dbReference>
<evidence type="ECO:0000313" key="5">
    <source>
        <dbReference type="EMBL" id="OCK78660.1"/>
    </source>
</evidence>
<dbReference type="OrthoDB" id="48988at2759"/>
<evidence type="ECO:0000256" key="1">
    <source>
        <dbReference type="ARBA" id="ARBA00022857"/>
    </source>
</evidence>
<name>A0A8E2E7F9_9PEZI</name>
<dbReference type="Gene3D" id="3.20.20.100">
    <property type="entry name" value="NADP-dependent oxidoreductase domain"/>
    <property type="match status" value="1"/>
</dbReference>
<dbReference type="Proteomes" id="UP000250266">
    <property type="component" value="Unassembled WGS sequence"/>
</dbReference>
<dbReference type="InterPro" id="IPR023210">
    <property type="entry name" value="NADP_OxRdtase_dom"/>
</dbReference>
<reference evidence="5 6" key="1">
    <citation type="journal article" date="2016" name="Nat. Commun.">
        <title>Ectomycorrhizal ecology is imprinted in the genome of the dominant symbiotic fungus Cenococcum geophilum.</title>
        <authorList>
            <consortium name="DOE Joint Genome Institute"/>
            <person name="Peter M."/>
            <person name="Kohler A."/>
            <person name="Ohm R.A."/>
            <person name="Kuo A."/>
            <person name="Krutzmann J."/>
            <person name="Morin E."/>
            <person name="Arend M."/>
            <person name="Barry K.W."/>
            <person name="Binder M."/>
            <person name="Choi C."/>
            <person name="Clum A."/>
            <person name="Copeland A."/>
            <person name="Grisel N."/>
            <person name="Haridas S."/>
            <person name="Kipfer T."/>
            <person name="LaButti K."/>
            <person name="Lindquist E."/>
            <person name="Lipzen A."/>
            <person name="Maire R."/>
            <person name="Meier B."/>
            <person name="Mihaltcheva S."/>
            <person name="Molinier V."/>
            <person name="Murat C."/>
            <person name="Poggeler S."/>
            <person name="Quandt C.A."/>
            <person name="Sperisen C."/>
            <person name="Tritt A."/>
            <person name="Tisserant E."/>
            <person name="Crous P.W."/>
            <person name="Henrissat B."/>
            <person name="Nehls U."/>
            <person name="Egli S."/>
            <person name="Spatafora J.W."/>
            <person name="Grigoriev I.V."/>
            <person name="Martin F.M."/>
        </authorList>
    </citation>
    <scope>NUCLEOTIDE SEQUENCE [LARGE SCALE GENOMIC DNA]</scope>
    <source>
        <strain evidence="5 6">CBS 459.81</strain>
    </source>
</reference>
<sequence length="386" mass="42898">MAYQVAPLVKSLLGRHRVLSPSASVRVSPICLGGMSFGEAWKSIMGECNKETVNSILDYFFDQGGNFIDTAGNYQDEESEIWIGEWMQSRKNRDQIVLATKFSTNYRVHLGYDGRVNSNYGGNSTKSLHVAAEDSLKKLQTSYIDVLYVHWYDHVTSVQELMLGLNSLLNRGKVLYLGASDMPAWFVAKCNQYARDHGLRGFVVYQEQWSAAARSFERDILSLCEADGMGITPWGALGSGQFKKTEEDEEHGRKVIIPITNAAAVSVVLEKIAREKGTKVTSVALAYVLHKAPYVFPICGGRKLEHLKDNIDALGLELDAEEIKEIESAAPFDIGFPLSLIGKGAEGKGSSYCWSMNMRGHFDYVEKAKPIVPSKMKDHRAQIPGR</sequence>
<keyword evidence="1" id="KW-0521">NADP</keyword>
<dbReference type="PANTHER" id="PTHR43364:SF7">
    <property type="entry name" value="NADP-DEPENDENT OXIDOREDUCTASE DOMAIN-CONTAINING PROTEIN-RELATED"/>
    <property type="match status" value="1"/>
</dbReference>
<proteinExistence type="inferred from homology"/>
<comment type="similarity">
    <text evidence="3">Belongs to the aldo/keto reductase family. Aldo/keto reductase 2 subfamily.</text>
</comment>
<evidence type="ECO:0000313" key="6">
    <source>
        <dbReference type="Proteomes" id="UP000250266"/>
    </source>
</evidence>
<evidence type="ECO:0000256" key="3">
    <source>
        <dbReference type="ARBA" id="ARBA00038157"/>
    </source>
</evidence>
<dbReference type="InterPro" id="IPR036812">
    <property type="entry name" value="NAD(P)_OxRdtase_dom_sf"/>
</dbReference>
<evidence type="ECO:0000259" key="4">
    <source>
        <dbReference type="Pfam" id="PF00248"/>
    </source>
</evidence>
<dbReference type="InterPro" id="IPR050523">
    <property type="entry name" value="AKR_Detox_Biosynth"/>
</dbReference>
<dbReference type="Pfam" id="PF00248">
    <property type="entry name" value="Aldo_ket_red"/>
    <property type="match status" value="1"/>
</dbReference>
<keyword evidence="2" id="KW-0560">Oxidoreductase</keyword>
<dbReference type="AlphaFoldDB" id="A0A8E2E7F9"/>
<dbReference type="PANTHER" id="PTHR43364">
    <property type="entry name" value="NADH-SPECIFIC METHYLGLYOXAL REDUCTASE-RELATED"/>
    <property type="match status" value="1"/>
</dbReference>
<accession>A0A8E2E7F9</accession>
<evidence type="ECO:0000256" key="2">
    <source>
        <dbReference type="ARBA" id="ARBA00023002"/>
    </source>
</evidence>
<dbReference type="SUPFAM" id="SSF51430">
    <property type="entry name" value="NAD(P)-linked oxidoreductase"/>
    <property type="match status" value="1"/>
</dbReference>
<feature type="domain" description="NADP-dependent oxidoreductase" evidence="4">
    <location>
        <begin position="29"/>
        <end position="329"/>
    </location>
</feature>
<organism evidence="5 6">
    <name type="scientific">Lepidopterella palustris CBS 459.81</name>
    <dbReference type="NCBI Taxonomy" id="1314670"/>
    <lineage>
        <taxon>Eukaryota</taxon>
        <taxon>Fungi</taxon>
        <taxon>Dikarya</taxon>
        <taxon>Ascomycota</taxon>
        <taxon>Pezizomycotina</taxon>
        <taxon>Dothideomycetes</taxon>
        <taxon>Pleosporomycetidae</taxon>
        <taxon>Mytilinidiales</taxon>
        <taxon>Argynnaceae</taxon>
        <taxon>Lepidopterella</taxon>
    </lineage>
</organism>
<keyword evidence="6" id="KW-1185">Reference proteome</keyword>
<dbReference type="GO" id="GO:0016491">
    <property type="term" value="F:oxidoreductase activity"/>
    <property type="evidence" value="ECO:0007669"/>
    <property type="project" value="UniProtKB-KW"/>
</dbReference>
<gene>
    <name evidence="5" type="ORF">K432DRAFT_301476</name>
</gene>